<dbReference type="AlphaFoldDB" id="A0A9P6XRV4"/>
<organism evidence="1 2">
    <name type="scientific">Rhizopus delemar</name>
    <dbReference type="NCBI Taxonomy" id="936053"/>
    <lineage>
        <taxon>Eukaryota</taxon>
        <taxon>Fungi</taxon>
        <taxon>Fungi incertae sedis</taxon>
        <taxon>Mucoromycota</taxon>
        <taxon>Mucoromycotina</taxon>
        <taxon>Mucoromycetes</taxon>
        <taxon>Mucorales</taxon>
        <taxon>Mucorineae</taxon>
        <taxon>Rhizopodaceae</taxon>
        <taxon>Rhizopus</taxon>
    </lineage>
</organism>
<name>A0A9P6XRV4_9FUNG</name>
<protein>
    <submittedName>
        <fullName evidence="1">Uncharacterized protein</fullName>
    </submittedName>
</protein>
<dbReference type="InterPro" id="IPR029058">
    <property type="entry name" value="AB_hydrolase_fold"/>
</dbReference>
<dbReference type="Proteomes" id="UP000740926">
    <property type="component" value="Unassembled WGS sequence"/>
</dbReference>
<reference evidence="1 2" key="1">
    <citation type="journal article" date="2020" name="Microb. Genom.">
        <title>Genetic diversity of clinical and environmental Mucorales isolates obtained from an investigation of mucormycosis cases among solid organ transplant recipients.</title>
        <authorList>
            <person name="Nguyen M.H."/>
            <person name="Kaul D."/>
            <person name="Muto C."/>
            <person name="Cheng S.J."/>
            <person name="Richter R.A."/>
            <person name="Bruno V.M."/>
            <person name="Liu G."/>
            <person name="Beyhan S."/>
            <person name="Sundermann A.J."/>
            <person name="Mounaud S."/>
            <person name="Pasculle A.W."/>
            <person name="Nierman W.C."/>
            <person name="Driscoll E."/>
            <person name="Cumbie R."/>
            <person name="Clancy C.J."/>
            <person name="Dupont C.L."/>
        </authorList>
    </citation>
    <scope>NUCLEOTIDE SEQUENCE [LARGE SCALE GENOMIC DNA]</scope>
    <source>
        <strain evidence="1 2">GL24</strain>
    </source>
</reference>
<dbReference type="EMBL" id="JAANIU010011582">
    <property type="protein sequence ID" value="KAG1530941.1"/>
    <property type="molecule type" value="Genomic_DNA"/>
</dbReference>
<accession>A0A9P6XRV4</accession>
<comment type="caution">
    <text evidence="1">The sequence shown here is derived from an EMBL/GenBank/DDBJ whole genome shotgun (WGS) entry which is preliminary data.</text>
</comment>
<gene>
    <name evidence="1" type="ORF">G6F50_016993</name>
</gene>
<proteinExistence type="predicted"/>
<dbReference type="Gene3D" id="3.40.50.1820">
    <property type="entry name" value="alpha/beta hydrolase"/>
    <property type="match status" value="1"/>
</dbReference>
<dbReference type="SUPFAM" id="SSF53474">
    <property type="entry name" value="alpha/beta-Hydrolases"/>
    <property type="match status" value="1"/>
</dbReference>
<evidence type="ECO:0000313" key="1">
    <source>
        <dbReference type="EMBL" id="KAG1530941.1"/>
    </source>
</evidence>
<evidence type="ECO:0000313" key="2">
    <source>
        <dbReference type="Proteomes" id="UP000740926"/>
    </source>
</evidence>
<keyword evidence="2" id="KW-1185">Reference proteome</keyword>
<sequence>MPWQIALGRHWKIGEWIIRTFNAFSSGASWLGVERKMPADVRRAYVSPYNSYANRISTIRFMQDIPLSPADKAWSLLERAGKALPSFADRPAFLGWGLRDFVFDHHFLKGFQAALPQAQVHAFEDAGHYVLEDKHDVLVPEIRAFLDSNPI</sequence>